<reference evidence="2 3" key="1">
    <citation type="journal article" date="2010" name="DNA Res.">
        <title>Genome sequence of Kitasatospora setae NBRC 14216T: an evolutionary snapshot of the family Streptomycetaceae.</title>
        <authorList>
            <person name="Ichikawa N."/>
            <person name="Oguchi A."/>
            <person name="Ikeda H."/>
            <person name="Ishikawa J."/>
            <person name="Kitani S."/>
            <person name="Watanabe Y."/>
            <person name="Nakamura S."/>
            <person name="Katano Y."/>
            <person name="Kishi E."/>
            <person name="Sasagawa M."/>
            <person name="Ankai A."/>
            <person name="Fukui S."/>
            <person name="Hashimoto Y."/>
            <person name="Kamata S."/>
            <person name="Otoguro M."/>
            <person name="Tanikawa S."/>
            <person name="Nihira T."/>
            <person name="Horinouchi S."/>
            <person name="Ohnishi Y."/>
            <person name="Hayakawa M."/>
            <person name="Kuzuyama T."/>
            <person name="Arisawa A."/>
            <person name="Nomoto F."/>
            <person name="Miura H."/>
            <person name="Takahashi Y."/>
            <person name="Fujita N."/>
        </authorList>
    </citation>
    <scope>NUCLEOTIDE SEQUENCE [LARGE SCALE GENOMIC DNA]</scope>
    <source>
        <strain evidence="3">ATCC 33774 / DSM 43861 / JCM 3304 / KCC A-0304 / NBRC 14216 / KM-6054</strain>
    </source>
</reference>
<name>E4N980_KITSK</name>
<dbReference type="HOGENOM" id="CLU_1102310_0_0_11"/>
<dbReference type="PATRIC" id="fig|452652.3.peg.1941"/>
<dbReference type="Pfam" id="PF00551">
    <property type="entry name" value="Formyl_trans_N"/>
    <property type="match status" value="1"/>
</dbReference>
<dbReference type="SUPFAM" id="SSF53328">
    <property type="entry name" value="Formyltransferase"/>
    <property type="match status" value="1"/>
</dbReference>
<dbReference type="PANTHER" id="PTHR11138:SF5">
    <property type="entry name" value="METHIONYL-TRNA FORMYLTRANSFERASE, MITOCHONDRIAL"/>
    <property type="match status" value="1"/>
</dbReference>
<dbReference type="KEGG" id="ksk:KSE_19370"/>
<gene>
    <name evidence="2" type="ordered locus">KSE_19370</name>
</gene>
<dbReference type="CDD" id="cd08369">
    <property type="entry name" value="FMT_core"/>
    <property type="match status" value="1"/>
</dbReference>
<evidence type="ECO:0000313" key="2">
    <source>
        <dbReference type="EMBL" id="BAJ27761.1"/>
    </source>
</evidence>
<organism evidence="2 3">
    <name type="scientific">Kitasatospora setae (strain ATCC 33774 / DSM 43861 / JCM 3304 / KCC A-0304 / NBRC 14216 / KM-6054)</name>
    <name type="common">Streptomyces setae</name>
    <dbReference type="NCBI Taxonomy" id="452652"/>
    <lineage>
        <taxon>Bacteria</taxon>
        <taxon>Bacillati</taxon>
        <taxon>Actinomycetota</taxon>
        <taxon>Actinomycetes</taxon>
        <taxon>Kitasatosporales</taxon>
        <taxon>Streptomycetaceae</taxon>
        <taxon>Kitasatospora</taxon>
    </lineage>
</organism>
<dbReference type="InterPro" id="IPR011034">
    <property type="entry name" value="Formyl_transferase-like_C_sf"/>
</dbReference>
<dbReference type="GO" id="GO:0004479">
    <property type="term" value="F:methionyl-tRNA formyltransferase activity"/>
    <property type="evidence" value="ECO:0007669"/>
    <property type="project" value="TreeGrafter"/>
</dbReference>
<evidence type="ECO:0000259" key="1">
    <source>
        <dbReference type="Pfam" id="PF00551"/>
    </source>
</evidence>
<feature type="domain" description="Formyl transferase N-terminal" evidence="1">
    <location>
        <begin position="68"/>
        <end position="154"/>
    </location>
</feature>
<dbReference type="SUPFAM" id="SSF50486">
    <property type="entry name" value="FMT C-terminal domain-like"/>
    <property type="match status" value="1"/>
</dbReference>
<proteinExistence type="predicted"/>
<evidence type="ECO:0000313" key="3">
    <source>
        <dbReference type="Proteomes" id="UP000007076"/>
    </source>
</evidence>
<dbReference type="Proteomes" id="UP000007076">
    <property type="component" value="Chromosome"/>
</dbReference>
<dbReference type="RefSeq" id="WP_014135079.1">
    <property type="nucleotide sequence ID" value="NC_016109.1"/>
</dbReference>
<accession>E4N980</accession>
<protein>
    <recommendedName>
        <fullName evidence="1">Formyl transferase N-terminal domain-containing protein</fullName>
    </recommendedName>
</protein>
<dbReference type="PANTHER" id="PTHR11138">
    <property type="entry name" value="METHIONYL-TRNA FORMYLTRANSFERASE"/>
    <property type="match status" value="1"/>
</dbReference>
<sequence>MRVILISYSAQGFALLDGVCRKAGHAPVAYLHARSLRPGGPTRDGAGDTAGRIVDALPDGMDLLVPGRKAALPDLLAGYRADLAVCYGFPWLVPPEALRATRLGALNVHTSMLPKYRGPLPVNWAIRNGDEEIGVSVHWMADGFDTGGILAQRAGIPLADDVLPEPLWREVDAHVEQLLPTALEQAERGSPGIPQDEAAASYAGWMEPAFSRIDWADARTAVHHQVRAFRFGSSGRSGPVAVVDGRRVRVLRTSLLPADGVEVACGDGPLWVTGTLPAEREPGH</sequence>
<dbReference type="InterPro" id="IPR002376">
    <property type="entry name" value="Formyl_transf_N"/>
</dbReference>
<keyword evidence="3" id="KW-1185">Reference proteome</keyword>
<dbReference type="STRING" id="452652.KSE_19370"/>
<dbReference type="eggNOG" id="COG0223">
    <property type="taxonomic scope" value="Bacteria"/>
</dbReference>
<dbReference type="GO" id="GO:0005829">
    <property type="term" value="C:cytosol"/>
    <property type="evidence" value="ECO:0007669"/>
    <property type="project" value="TreeGrafter"/>
</dbReference>
<dbReference type="EMBL" id="AP010968">
    <property type="protein sequence ID" value="BAJ27761.1"/>
    <property type="molecule type" value="Genomic_DNA"/>
</dbReference>
<dbReference type="AlphaFoldDB" id="E4N980"/>
<dbReference type="InterPro" id="IPR036477">
    <property type="entry name" value="Formyl_transf_N_sf"/>
</dbReference>
<dbReference type="Gene3D" id="3.40.50.12230">
    <property type="match status" value="1"/>
</dbReference>